<keyword evidence="1" id="KW-0472">Membrane</keyword>
<keyword evidence="1" id="KW-1133">Transmembrane helix</keyword>
<comment type="caution">
    <text evidence="2">The sequence shown here is derived from an EMBL/GenBank/DDBJ whole genome shotgun (WGS) entry which is preliminary data.</text>
</comment>
<sequence>MTDFTTIKKIGYRQAFKAITVGLVIAYIIMALMAGPFWLFQVDFAPTILFAAIIIYIAGYFFGGLTSIWISKQSRLAILFGIIGGFLIVWTATFFGSLIGFMKEGLPNNSEISEPIHDYIYKPLGLVTIFGMLPIIIVGIWFGLSIRKKVDNI</sequence>
<evidence type="ECO:0000313" key="3">
    <source>
        <dbReference type="Proteomes" id="UP000326903"/>
    </source>
</evidence>
<dbReference type="Proteomes" id="UP000326903">
    <property type="component" value="Unassembled WGS sequence"/>
</dbReference>
<reference evidence="2 3" key="1">
    <citation type="submission" date="2019-09" db="EMBL/GenBank/DDBJ databases">
        <title>Draft genome sequence of Ginsengibacter sp. BR5-29.</title>
        <authorList>
            <person name="Im W.-T."/>
        </authorList>
    </citation>
    <scope>NUCLEOTIDE SEQUENCE [LARGE SCALE GENOMIC DNA]</scope>
    <source>
        <strain evidence="2 3">BR5-29</strain>
    </source>
</reference>
<dbReference type="AlphaFoldDB" id="A0A5J5IAQ9"/>
<feature type="transmembrane region" description="Helical" evidence="1">
    <location>
        <begin position="21"/>
        <end position="41"/>
    </location>
</feature>
<feature type="transmembrane region" description="Helical" evidence="1">
    <location>
        <begin position="47"/>
        <end position="70"/>
    </location>
</feature>
<dbReference type="EMBL" id="VYQF01000010">
    <property type="protein sequence ID" value="KAA9035818.1"/>
    <property type="molecule type" value="Genomic_DNA"/>
</dbReference>
<keyword evidence="1" id="KW-0812">Transmembrane</keyword>
<dbReference type="RefSeq" id="WP_150416624.1">
    <property type="nucleotide sequence ID" value="NZ_VYQF01000010.1"/>
</dbReference>
<evidence type="ECO:0000313" key="2">
    <source>
        <dbReference type="EMBL" id="KAA9035818.1"/>
    </source>
</evidence>
<name>A0A5J5IAQ9_9BACT</name>
<protein>
    <submittedName>
        <fullName evidence="2">Uncharacterized protein</fullName>
    </submittedName>
</protein>
<feature type="transmembrane region" description="Helical" evidence="1">
    <location>
        <begin position="119"/>
        <end position="144"/>
    </location>
</feature>
<accession>A0A5J5IAQ9</accession>
<evidence type="ECO:0000256" key="1">
    <source>
        <dbReference type="SAM" id="Phobius"/>
    </source>
</evidence>
<proteinExistence type="predicted"/>
<organism evidence="2 3">
    <name type="scientific">Ginsengibacter hankyongi</name>
    <dbReference type="NCBI Taxonomy" id="2607284"/>
    <lineage>
        <taxon>Bacteria</taxon>
        <taxon>Pseudomonadati</taxon>
        <taxon>Bacteroidota</taxon>
        <taxon>Chitinophagia</taxon>
        <taxon>Chitinophagales</taxon>
        <taxon>Chitinophagaceae</taxon>
        <taxon>Ginsengibacter</taxon>
    </lineage>
</organism>
<keyword evidence="3" id="KW-1185">Reference proteome</keyword>
<feature type="transmembrane region" description="Helical" evidence="1">
    <location>
        <begin position="77"/>
        <end position="99"/>
    </location>
</feature>
<gene>
    <name evidence="2" type="ORF">FW778_19875</name>
</gene>